<accession>A0A3Q2PW84</accession>
<dbReference type="InterPro" id="IPR008271">
    <property type="entry name" value="Ser/Thr_kinase_AS"/>
</dbReference>
<dbReference type="PROSITE" id="PS00108">
    <property type="entry name" value="PROTEIN_KINASE_ST"/>
    <property type="match status" value="1"/>
</dbReference>
<evidence type="ECO:0000256" key="8">
    <source>
        <dbReference type="ARBA" id="ARBA00047899"/>
    </source>
</evidence>
<comment type="catalytic activity">
    <reaction evidence="9">
        <text>L-seryl-[protein] + ATP = O-phospho-L-seryl-[protein] + ADP + H(+)</text>
        <dbReference type="Rhea" id="RHEA:17989"/>
        <dbReference type="Rhea" id="RHEA-COMP:9863"/>
        <dbReference type="Rhea" id="RHEA-COMP:11604"/>
        <dbReference type="ChEBI" id="CHEBI:15378"/>
        <dbReference type="ChEBI" id="CHEBI:29999"/>
        <dbReference type="ChEBI" id="CHEBI:30616"/>
        <dbReference type="ChEBI" id="CHEBI:83421"/>
        <dbReference type="ChEBI" id="CHEBI:456216"/>
        <dbReference type="EC" id="2.7.11.1"/>
    </reaction>
</comment>
<evidence type="ECO:0000313" key="14">
    <source>
        <dbReference type="Ensembl" id="ENSFHEP00000017447.1"/>
    </source>
</evidence>
<evidence type="ECO:0000256" key="9">
    <source>
        <dbReference type="ARBA" id="ARBA00048679"/>
    </source>
</evidence>
<feature type="region of interest" description="Disordered" evidence="12">
    <location>
        <begin position="1"/>
        <end position="133"/>
    </location>
</feature>
<dbReference type="Ensembl" id="ENSFHET00000026116.1">
    <property type="protein sequence ID" value="ENSFHEP00000017447.1"/>
    <property type="gene ID" value="ENSFHEG00000019165.1"/>
</dbReference>
<dbReference type="EC" id="2.7.11.1" evidence="2"/>
<evidence type="ECO:0000256" key="1">
    <source>
        <dbReference type="ARBA" id="ARBA00005505"/>
    </source>
</evidence>
<feature type="domain" description="Protein kinase" evidence="13">
    <location>
        <begin position="144"/>
        <end position="400"/>
    </location>
</feature>
<sequence length="401" mass="45657">MTPHNPESAKDGRPKKRKRTDSREDETPRKRIRVSEEAGPSTRNQDRNGVGRKVKDEVGPSPLAKKRKRGPPEQESASSPVDIISTVSSSSNPVPDSTETRVLRKRNPKRKAEDPEEPQRRKKRKTKRKVEPVDSQLVEFQEKYVELHEIGKGGFGSVNAGYRWNDKLPVAIKHISKENAYLTHEDENGEEMALEVAVMLKLRAVTEGHSAIVALLDWYDLDQELILVMERPMPTDNLLDYLSENGDTLNEREAKSLLKQLVEAAIHLQNANILHRDIKIENILIEIGPEAPRIFLIDFGLSCFDDIKEHELFCGTLDHIPADWYTRCTYCAGPTTVWQLGVVLFEVLHGARFETTSFIAQEIEISEGLSTDCQDFLRKCLMVEPEDRSTLEELLCHPWFS</sequence>
<protein>
    <recommendedName>
        <fullName evidence="2">non-specific serine/threonine protein kinase</fullName>
        <ecNumber evidence="2">2.7.11.1</ecNumber>
    </recommendedName>
</protein>
<reference evidence="14" key="2">
    <citation type="submission" date="2025-09" db="UniProtKB">
        <authorList>
            <consortium name="Ensembl"/>
        </authorList>
    </citation>
    <scope>IDENTIFICATION</scope>
</reference>
<keyword evidence="7 10" id="KW-0067">ATP-binding</keyword>
<dbReference type="SMART" id="SM00220">
    <property type="entry name" value="S_TKc"/>
    <property type="match status" value="1"/>
</dbReference>
<keyword evidence="5 10" id="KW-0547">Nucleotide-binding</keyword>
<dbReference type="Proteomes" id="UP000265000">
    <property type="component" value="Unplaced"/>
</dbReference>
<reference evidence="14" key="1">
    <citation type="submission" date="2025-08" db="UniProtKB">
        <authorList>
            <consortium name="Ensembl"/>
        </authorList>
    </citation>
    <scope>IDENTIFICATION</scope>
</reference>
<evidence type="ECO:0000313" key="15">
    <source>
        <dbReference type="Proteomes" id="UP000265000"/>
    </source>
</evidence>
<dbReference type="GO" id="GO:0007346">
    <property type="term" value="P:regulation of mitotic cell cycle"/>
    <property type="evidence" value="ECO:0007669"/>
    <property type="project" value="TreeGrafter"/>
</dbReference>
<feature type="compositionally biased region" description="Basic and acidic residues" evidence="12">
    <location>
        <begin position="21"/>
        <end position="36"/>
    </location>
</feature>
<evidence type="ECO:0000256" key="11">
    <source>
        <dbReference type="RuleBase" id="RU000304"/>
    </source>
</evidence>
<feature type="binding site" evidence="10">
    <location>
        <position position="173"/>
    </location>
    <ligand>
        <name>ATP</name>
        <dbReference type="ChEBI" id="CHEBI:30616"/>
    </ligand>
</feature>
<keyword evidence="4" id="KW-0808">Transferase</keyword>
<dbReference type="InterPro" id="IPR011009">
    <property type="entry name" value="Kinase-like_dom_sf"/>
</dbReference>
<organism evidence="14 15">
    <name type="scientific">Fundulus heteroclitus</name>
    <name type="common">Killifish</name>
    <name type="synonym">Mummichog</name>
    <dbReference type="NCBI Taxonomy" id="8078"/>
    <lineage>
        <taxon>Eukaryota</taxon>
        <taxon>Metazoa</taxon>
        <taxon>Chordata</taxon>
        <taxon>Craniata</taxon>
        <taxon>Vertebrata</taxon>
        <taxon>Euteleostomi</taxon>
        <taxon>Actinopterygii</taxon>
        <taxon>Neopterygii</taxon>
        <taxon>Teleostei</taxon>
        <taxon>Neoteleostei</taxon>
        <taxon>Acanthomorphata</taxon>
        <taxon>Ovalentaria</taxon>
        <taxon>Atherinomorphae</taxon>
        <taxon>Cyprinodontiformes</taxon>
        <taxon>Fundulidae</taxon>
        <taxon>Fundulus</taxon>
    </lineage>
</organism>
<evidence type="ECO:0000256" key="3">
    <source>
        <dbReference type="ARBA" id="ARBA00022527"/>
    </source>
</evidence>
<dbReference type="SUPFAM" id="SSF56112">
    <property type="entry name" value="Protein kinase-like (PK-like)"/>
    <property type="match status" value="1"/>
</dbReference>
<evidence type="ECO:0000256" key="5">
    <source>
        <dbReference type="ARBA" id="ARBA00022741"/>
    </source>
</evidence>
<dbReference type="GO" id="GO:0005737">
    <property type="term" value="C:cytoplasm"/>
    <property type="evidence" value="ECO:0007669"/>
    <property type="project" value="TreeGrafter"/>
</dbReference>
<keyword evidence="6" id="KW-0418">Kinase</keyword>
<dbReference type="InterPro" id="IPR000719">
    <property type="entry name" value="Prot_kinase_dom"/>
</dbReference>
<keyword evidence="3 11" id="KW-0723">Serine/threonine-protein kinase</keyword>
<evidence type="ECO:0000256" key="12">
    <source>
        <dbReference type="SAM" id="MobiDB-lite"/>
    </source>
</evidence>
<dbReference type="PANTHER" id="PTHR22984">
    <property type="entry name" value="SERINE/THREONINE-PROTEIN KINASE PIM"/>
    <property type="match status" value="1"/>
</dbReference>
<evidence type="ECO:0000256" key="6">
    <source>
        <dbReference type="ARBA" id="ARBA00022777"/>
    </source>
</evidence>
<dbReference type="AlphaFoldDB" id="A0A3Q2PW84"/>
<dbReference type="GO" id="GO:0043066">
    <property type="term" value="P:negative regulation of apoptotic process"/>
    <property type="evidence" value="ECO:0007669"/>
    <property type="project" value="TreeGrafter"/>
</dbReference>
<comment type="catalytic activity">
    <reaction evidence="8">
        <text>L-threonyl-[protein] + ATP = O-phospho-L-threonyl-[protein] + ADP + H(+)</text>
        <dbReference type="Rhea" id="RHEA:46608"/>
        <dbReference type="Rhea" id="RHEA-COMP:11060"/>
        <dbReference type="Rhea" id="RHEA-COMP:11605"/>
        <dbReference type="ChEBI" id="CHEBI:15378"/>
        <dbReference type="ChEBI" id="CHEBI:30013"/>
        <dbReference type="ChEBI" id="CHEBI:30616"/>
        <dbReference type="ChEBI" id="CHEBI:61977"/>
        <dbReference type="ChEBI" id="CHEBI:456216"/>
        <dbReference type="EC" id="2.7.11.1"/>
    </reaction>
</comment>
<comment type="similarity">
    <text evidence="1">Belongs to the protein kinase superfamily. CAMK Ser/Thr protein kinase family. PIM subfamily.</text>
</comment>
<dbReference type="InterPro" id="IPR051138">
    <property type="entry name" value="PIM_Ser/Thr_kinase"/>
</dbReference>
<dbReference type="GeneTree" id="ENSGT00950000182996"/>
<dbReference type="GO" id="GO:0004674">
    <property type="term" value="F:protein serine/threonine kinase activity"/>
    <property type="evidence" value="ECO:0007669"/>
    <property type="project" value="UniProtKB-KW"/>
</dbReference>
<evidence type="ECO:0000256" key="4">
    <source>
        <dbReference type="ARBA" id="ARBA00022679"/>
    </source>
</evidence>
<evidence type="ECO:0000256" key="2">
    <source>
        <dbReference type="ARBA" id="ARBA00012513"/>
    </source>
</evidence>
<keyword evidence="15" id="KW-1185">Reference proteome</keyword>
<feature type="compositionally biased region" description="Polar residues" evidence="12">
    <location>
        <begin position="75"/>
        <end position="97"/>
    </location>
</feature>
<dbReference type="Gene3D" id="1.10.510.10">
    <property type="entry name" value="Transferase(Phosphotransferase) domain 1"/>
    <property type="match status" value="1"/>
</dbReference>
<name>A0A3Q2PW84_FUNHE</name>
<dbReference type="GO" id="GO:0005524">
    <property type="term" value="F:ATP binding"/>
    <property type="evidence" value="ECO:0007669"/>
    <property type="project" value="UniProtKB-UniRule"/>
</dbReference>
<dbReference type="PROSITE" id="PS50011">
    <property type="entry name" value="PROTEIN_KINASE_DOM"/>
    <property type="match status" value="1"/>
</dbReference>
<evidence type="ECO:0000256" key="7">
    <source>
        <dbReference type="ARBA" id="ARBA00022840"/>
    </source>
</evidence>
<dbReference type="Gene3D" id="3.30.200.20">
    <property type="entry name" value="Phosphorylase Kinase, domain 1"/>
    <property type="match status" value="1"/>
</dbReference>
<feature type="compositionally biased region" description="Basic and acidic residues" evidence="12">
    <location>
        <begin position="110"/>
        <end position="119"/>
    </location>
</feature>
<dbReference type="FunFam" id="3.30.200.20:FF:000475">
    <property type="entry name" value="Serine/threonine-protein kinase"/>
    <property type="match status" value="1"/>
</dbReference>
<dbReference type="InterPro" id="IPR017441">
    <property type="entry name" value="Protein_kinase_ATP_BS"/>
</dbReference>
<dbReference type="STRING" id="8078.ENSFHEP00000017447"/>
<dbReference type="Pfam" id="PF00069">
    <property type="entry name" value="Pkinase"/>
    <property type="match status" value="1"/>
</dbReference>
<dbReference type="PANTHER" id="PTHR22984:SF11">
    <property type="entry name" value="AURORA KINASE-RELATED"/>
    <property type="match status" value="1"/>
</dbReference>
<evidence type="ECO:0000256" key="10">
    <source>
        <dbReference type="PROSITE-ProRule" id="PRU10141"/>
    </source>
</evidence>
<proteinExistence type="inferred from homology"/>
<evidence type="ECO:0000259" key="13">
    <source>
        <dbReference type="PROSITE" id="PS50011"/>
    </source>
</evidence>
<dbReference type="PROSITE" id="PS00107">
    <property type="entry name" value="PROTEIN_KINASE_ATP"/>
    <property type="match status" value="1"/>
</dbReference>